<organism evidence="2 3">
    <name type="scientific">Acorus calamus</name>
    <name type="common">Sweet flag</name>
    <dbReference type="NCBI Taxonomy" id="4465"/>
    <lineage>
        <taxon>Eukaryota</taxon>
        <taxon>Viridiplantae</taxon>
        <taxon>Streptophyta</taxon>
        <taxon>Embryophyta</taxon>
        <taxon>Tracheophyta</taxon>
        <taxon>Spermatophyta</taxon>
        <taxon>Magnoliopsida</taxon>
        <taxon>Liliopsida</taxon>
        <taxon>Acoraceae</taxon>
        <taxon>Acorus</taxon>
    </lineage>
</organism>
<evidence type="ECO:0000313" key="3">
    <source>
        <dbReference type="Proteomes" id="UP001180020"/>
    </source>
</evidence>
<proteinExistence type="predicted"/>
<protein>
    <submittedName>
        <fullName evidence="2">Uncharacterized protein</fullName>
    </submittedName>
</protein>
<dbReference type="EMBL" id="JAUJYO010000019">
    <property type="protein sequence ID" value="KAK1287365.1"/>
    <property type="molecule type" value="Genomic_DNA"/>
</dbReference>
<dbReference type="AlphaFoldDB" id="A0AAV9CDY9"/>
<keyword evidence="3" id="KW-1185">Reference proteome</keyword>
<sequence length="90" mass="9416">MQNDGTNTEEDGRRSDGGDGGTAETAAVVQIVIVQQQPQPLPPEAEAVVAVSENSAVKAGALDGAVSEKDEKAKKVCLSRSESYNEQCRV</sequence>
<evidence type="ECO:0000256" key="1">
    <source>
        <dbReference type="SAM" id="MobiDB-lite"/>
    </source>
</evidence>
<gene>
    <name evidence="2" type="ORF">QJS10_CPB19g01734</name>
</gene>
<reference evidence="2" key="1">
    <citation type="journal article" date="2023" name="Nat. Commun.">
        <title>Diploid and tetraploid genomes of Acorus and the evolution of monocots.</title>
        <authorList>
            <person name="Ma L."/>
            <person name="Liu K.W."/>
            <person name="Li Z."/>
            <person name="Hsiao Y.Y."/>
            <person name="Qi Y."/>
            <person name="Fu T."/>
            <person name="Tang G.D."/>
            <person name="Zhang D."/>
            <person name="Sun W.H."/>
            <person name="Liu D.K."/>
            <person name="Li Y."/>
            <person name="Chen G.Z."/>
            <person name="Liu X.D."/>
            <person name="Liao X.Y."/>
            <person name="Jiang Y.T."/>
            <person name="Yu X."/>
            <person name="Hao Y."/>
            <person name="Huang J."/>
            <person name="Zhao X.W."/>
            <person name="Ke S."/>
            <person name="Chen Y.Y."/>
            <person name="Wu W.L."/>
            <person name="Hsu J.L."/>
            <person name="Lin Y.F."/>
            <person name="Huang M.D."/>
            <person name="Li C.Y."/>
            <person name="Huang L."/>
            <person name="Wang Z.W."/>
            <person name="Zhao X."/>
            <person name="Zhong W.Y."/>
            <person name="Peng D.H."/>
            <person name="Ahmad S."/>
            <person name="Lan S."/>
            <person name="Zhang J.S."/>
            <person name="Tsai W.C."/>
            <person name="Van de Peer Y."/>
            <person name="Liu Z.J."/>
        </authorList>
    </citation>
    <scope>NUCLEOTIDE SEQUENCE</scope>
    <source>
        <strain evidence="2">CP</strain>
    </source>
</reference>
<name>A0AAV9CDY9_ACOCL</name>
<accession>A0AAV9CDY9</accession>
<reference evidence="2" key="2">
    <citation type="submission" date="2023-06" db="EMBL/GenBank/DDBJ databases">
        <authorList>
            <person name="Ma L."/>
            <person name="Liu K.-W."/>
            <person name="Li Z."/>
            <person name="Hsiao Y.-Y."/>
            <person name="Qi Y."/>
            <person name="Fu T."/>
            <person name="Tang G."/>
            <person name="Zhang D."/>
            <person name="Sun W.-H."/>
            <person name="Liu D.-K."/>
            <person name="Li Y."/>
            <person name="Chen G.-Z."/>
            <person name="Liu X.-D."/>
            <person name="Liao X.-Y."/>
            <person name="Jiang Y.-T."/>
            <person name="Yu X."/>
            <person name="Hao Y."/>
            <person name="Huang J."/>
            <person name="Zhao X.-W."/>
            <person name="Ke S."/>
            <person name="Chen Y.-Y."/>
            <person name="Wu W.-L."/>
            <person name="Hsu J.-L."/>
            <person name="Lin Y.-F."/>
            <person name="Huang M.-D."/>
            <person name="Li C.-Y."/>
            <person name="Huang L."/>
            <person name="Wang Z.-W."/>
            <person name="Zhao X."/>
            <person name="Zhong W.-Y."/>
            <person name="Peng D.-H."/>
            <person name="Ahmad S."/>
            <person name="Lan S."/>
            <person name="Zhang J.-S."/>
            <person name="Tsai W.-C."/>
            <person name="Van De Peer Y."/>
            <person name="Liu Z.-J."/>
        </authorList>
    </citation>
    <scope>NUCLEOTIDE SEQUENCE</scope>
    <source>
        <strain evidence="2">CP</strain>
        <tissue evidence="2">Leaves</tissue>
    </source>
</reference>
<comment type="caution">
    <text evidence="2">The sequence shown here is derived from an EMBL/GenBank/DDBJ whole genome shotgun (WGS) entry which is preliminary data.</text>
</comment>
<evidence type="ECO:0000313" key="2">
    <source>
        <dbReference type="EMBL" id="KAK1287365.1"/>
    </source>
</evidence>
<feature type="region of interest" description="Disordered" evidence="1">
    <location>
        <begin position="1"/>
        <end position="24"/>
    </location>
</feature>
<dbReference type="Proteomes" id="UP001180020">
    <property type="component" value="Unassembled WGS sequence"/>
</dbReference>